<organism evidence="1 2">
    <name type="scientific">Neisseria arctica</name>
    <dbReference type="NCBI Taxonomy" id="1470200"/>
    <lineage>
        <taxon>Bacteria</taxon>
        <taxon>Pseudomonadati</taxon>
        <taxon>Pseudomonadota</taxon>
        <taxon>Betaproteobacteria</taxon>
        <taxon>Neisseriales</taxon>
        <taxon>Neisseriaceae</taxon>
        <taxon>Neisseria</taxon>
    </lineage>
</organism>
<proteinExistence type="predicted"/>
<dbReference type="AlphaFoldDB" id="A0A0J0YU12"/>
<dbReference type="Proteomes" id="UP000036027">
    <property type="component" value="Unassembled WGS sequence"/>
</dbReference>
<evidence type="ECO:0000313" key="2">
    <source>
        <dbReference type="Proteomes" id="UP000036027"/>
    </source>
</evidence>
<reference evidence="1 2" key="1">
    <citation type="submission" date="2014-11" db="EMBL/GenBank/DDBJ databases">
        <title>Genome of a novel goose pathogen.</title>
        <authorList>
            <person name="Hansen C.M."/>
            <person name="Hueffer K."/>
            <person name="Choi S.C."/>
        </authorList>
    </citation>
    <scope>NUCLEOTIDE SEQUENCE [LARGE SCALE GENOMIC DNA]</scope>
    <source>
        <strain evidence="1 2">KH1503</strain>
    </source>
</reference>
<accession>A0A0J0YU12</accession>
<protein>
    <submittedName>
        <fullName evidence="1">Uncharacterized protein</fullName>
    </submittedName>
</protein>
<dbReference type="OrthoDB" id="9982851at2"/>
<name>A0A0J0YU12_9NEIS</name>
<dbReference type="PATRIC" id="fig|1470200.3.peg.1024"/>
<gene>
    <name evidence="1" type="ORF">PL75_01160</name>
</gene>
<keyword evidence="2" id="KW-1185">Reference proteome</keyword>
<sequence length="60" mass="6572">MAVSHIVIEIRDSDEEEGFEIHLSYSGGNDLQSQEAKSAFAVSIDAVQKALNQAYKESSK</sequence>
<dbReference type="STRING" id="1470200.PL75_01160"/>
<evidence type="ECO:0000313" key="1">
    <source>
        <dbReference type="EMBL" id="KLT73590.1"/>
    </source>
</evidence>
<comment type="caution">
    <text evidence="1">The sequence shown here is derived from an EMBL/GenBank/DDBJ whole genome shotgun (WGS) entry which is preliminary data.</text>
</comment>
<dbReference type="RefSeq" id="WP_047760087.1">
    <property type="nucleotide sequence ID" value="NZ_CP091510.1"/>
</dbReference>
<dbReference type="EMBL" id="JTDO01000002">
    <property type="protein sequence ID" value="KLT73590.1"/>
    <property type="molecule type" value="Genomic_DNA"/>
</dbReference>